<dbReference type="EMBL" id="LT629742">
    <property type="protein sequence ID" value="SDS60482.1"/>
    <property type="molecule type" value="Genomic_DNA"/>
</dbReference>
<evidence type="ECO:0000256" key="3">
    <source>
        <dbReference type="ARBA" id="ARBA00023163"/>
    </source>
</evidence>
<dbReference type="GO" id="GO:0003677">
    <property type="term" value="F:DNA binding"/>
    <property type="evidence" value="ECO:0007669"/>
    <property type="project" value="UniProtKB-KW"/>
</dbReference>
<gene>
    <name evidence="5" type="ORF">SAMN04489834_1784</name>
</gene>
<dbReference type="InterPro" id="IPR000524">
    <property type="entry name" value="Tscrpt_reg_HTH_GntR"/>
</dbReference>
<dbReference type="PANTHER" id="PTHR43537">
    <property type="entry name" value="TRANSCRIPTIONAL REGULATOR, GNTR FAMILY"/>
    <property type="match status" value="1"/>
</dbReference>
<keyword evidence="2 5" id="KW-0238">DNA-binding</keyword>
<protein>
    <submittedName>
        <fullName evidence="5">DNA-binding transcriptional regulator, FadR family</fullName>
    </submittedName>
</protein>
<dbReference type="InterPro" id="IPR011711">
    <property type="entry name" value="GntR_C"/>
</dbReference>
<dbReference type="GO" id="GO:0003700">
    <property type="term" value="F:DNA-binding transcription factor activity"/>
    <property type="evidence" value="ECO:0007669"/>
    <property type="project" value="InterPro"/>
</dbReference>
<dbReference type="PANTHER" id="PTHR43537:SF5">
    <property type="entry name" value="UXU OPERON TRANSCRIPTIONAL REGULATOR"/>
    <property type="match status" value="1"/>
</dbReference>
<dbReference type="Pfam" id="PF07729">
    <property type="entry name" value="FCD"/>
    <property type="match status" value="1"/>
</dbReference>
<evidence type="ECO:0000313" key="6">
    <source>
        <dbReference type="Proteomes" id="UP000181956"/>
    </source>
</evidence>
<dbReference type="STRING" id="412690.SAMN04489834_1784"/>
<dbReference type="CDD" id="cd07377">
    <property type="entry name" value="WHTH_GntR"/>
    <property type="match status" value="1"/>
</dbReference>
<dbReference type="InterPro" id="IPR036388">
    <property type="entry name" value="WH-like_DNA-bd_sf"/>
</dbReference>
<evidence type="ECO:0000256" key="2">
    <source>
        <dbReference type="ARBA" id="ARBA00023125"/>
    </source>
</evidence>
<feature type="domain" description="HTH gntR-type" evidence="4">
    <location>
        <begin position="16"/>
        <end position="84"/>
    </location>
</feature>
<proteinExistence type="predicted"/>
<dbReference type="InterPro" id="IPR008920">
    <property type="entry name" value="TF_FadR/GntR_C"/>
</dbReference>
<dbReference type="PROSITE" id="PS50949">
    <property type="entry name" value="HTH_GNTR"/>
    <property type="match status" value="1"/>
</dbReference>
<organism evidence="5 6">
    <name type="scientific">Microterricola viridarii</name>
    <dbReference type="NCBI Taxonomy" id="412690"/>
    <lineage>
        <taxon>Bacteria</taxon>
        <taxon>Bacillati</taxon>
        <taxon>Actinomycetota</taxon>
        <taxon>Actinomycetes</taxon>
        <taxon>Micrococcales</taxon>
        <taxon>Microbacteriaceae</taxon>
        <taxon>Microterricola</taxon>
    </lineage>
</organism>
<dbReference type="SMART" id="SM00345">
    <property type="entry name" value="HTH_GNTR"/>
    <property type="match status" value="1"/>
</dbReference>
<dbReference type="OrthoDB" id="3575876at2"/>
<evidence type="ECO:0000313" key="5">
    <source>
        <dbReference type="EMBL" id="SDS60482.1"/>
    </source>
</evidence>
<reference evidence="6" key="1">
    <citation type="submission" date="2016-10" db="EMBL/GenBank/DDBJ databases">
        <authorList>
            <person name="Varghese N."/>
            <person name="Submissions S."/>
        </authorList>
    </citation>
    <scope>NUCLEOTIDE SEQUENCE [LARGE SCALE GENOMIC DNA]</scope>
    <source>
        <strain evidence="6">DSM 21772</strain>
    </source>
</reference>
<keyword evidence="6" id="KW-1185">Reference proteome</keyword>
<name>A0A1H1TJV4_9MICO</name>
<dbReference type="Gene3D" id="1.20.120.530">
    <property type="entry name" value="GntR ligand-binding domain-like"/>
    <property type="match status" value="1"/>
</dbReference>
<keyword evidence="3" id="KW-0804">Transcription</keyword>
<dbReference type="AlphaFoldDB" id="A0A1H1TJV4"/>
<dbReference type="SUPFAM" id="SSF46785">
    <property type="entry name" value="Winged helix' DNA-binding domain"/>
    <property type="match status" value="1"/>
</dbReference>
<keyword evidence="1" id="KW-0805">Transcription regulation</keyword>
<dbReference type="SUPFAM" id="SSF48008">
    <property type="entry name" value="GntR ligand-binding domain-like"/>
    <property type="match status" value="1"/>
</dbReference>
<dbReference type="SMART" id="SM00895">
    <property type="entry name" value="FCD"/>
    <property type="match status" value="1"/>
</dbReference>
<dbReference type="PRINTS" id="PR00035">
    <property type="entry name" value="HTHGNTR"/>
</dbReference>
<dbReference type="Pfam" id="PF00392">
    <property type="entry name" value="GntR"/>
    <property type="match status" value="1"/>
</dbReference>
<dbReference type="Proteomes" id="UP000181956">
    <property type="component" value="Chromosome I"/>
</dbReference>
<dbReference type="Gene3D" id="1.10.10.10">
    <property type="entry name" value="Winged helix-like DNA-binding domain superfamily/Winged helix DNA-binding domain"/>
    <property type="match status" value="1"/>
</dbReference>
<evidence type="ECO:0000256" key="1">
    <source>
        <dbReference type="ARBA" id="ARBA00023015"/>
    </source>
</evidence>
<dbReference type="InterPro" id="IPR036390">
    <property type="entry name" value="WH_DNA-bd_sf"/>
</dbReference>
<evidence type="ECO:0000259" key="4">
    <source>
        <dbReference type="PROSITE" id="PS50949"/>
    </source>
</evidence>
<accession>A0A1H1TJV4</accession>
<sequence length="248" mass="27191">MAQDSAPARPASLGAQRRLRSLQGDIMDLILDRNLDVGDPMPTEAELCTALGVGRNTVREALKVLQALGVVEIRHGFGTFVAAAGFESLASSLAFRGRLSLRHGGHEAMELADVRQALEAGLIGMAIDRMTSEHLEELERLVEEMEGLAAAGTNFSVADQEFHRQLYTPLHNELLTNLLDVFWSAYAQIHRETGFEVASLQDNAHQHRLIFEAVRDKDKELAARRVSSHFDGIRDHLNALTGPAPVAP</sequence>